<dbReference type="Proteomes" id="UP000318571">
    <property type="component" value="Chromosome 4"/>
</dbReference>
<dbReference type="PANTHER" id="PTHR23030">
    <property type="entry name" value="PCD6 INTERACTING PROTEIN-RELATED"/>
    <property type="match status" value="1"/>
</dbReference>
<dbReference type="EMBL" id="VCGU01000011">
    <property type="protein sequence ID" value="TRY67905.1"/>
    <property type="molecule type" value="Genomic_DNA"/>
</dbReference>
<dbReference type="GO" id="GO:0005768">
    <property type="term" value="C:endosome"/>
    <property type="evidence" value="ECO:0007669"/>
    <property type="project" value="TreeGrafter"/>
</dbReference>
<dbReference type="CDD" id="cd09235">
    <property type="entry name" value="V_Alix"/>
    <property type="match status" value="1"/>
</dbReference>
<dbReference type="InterPro" id="IPR004328">
    <property type="entry name" value="BRO1_dom"/>
</dbReference>
<proteinExistence type="predicted"/>
<dbReference type="SMART" id="SM01041">
    <property type="entry name" value="BRO1"/>
    <property type="match status" value="1"/>
</dbReference>
<evidence type="ECO:0000313" key="4">
    <source>
        <dbReference type="Proteomes" id="UP000318571"/>
    </source>
</evidence>
<feature type="region of interest" description="Disordered" evidence="1">
    <location>
        <begin position="760"/>
        <end position="807"/>
    </location>
</feature>
<reference evidence="3 4" key="1">
    <citation type="journal article" date="2018" name="Nat. Ecol. Evol.">
        <title>Genomic signatures of mitonuclear coevolution across populations of Tigriopus californicus.</title>
        <authorList>
            <person name="Barreto F.S."/>
            <person name="Watson E.T."/>
            <person name="Lima T.G."/>
            <person name="Willett C.S."/>
            <person name="Edmands S."/>
            <person name="Li W."/>
            <person name="Burton R.S."/>
        </authorList>
    </citation>
    <scope>NUCLEOTIDE SEQUENCE [LARGE SCALE GENOMIC DNA]</scope>
    <source>
        <strain evidence="3 4">San Diego</strain>
    </source>
</reference>
<dbReference type="Gene3D" id="1.20.140.50">
    <property type="entry name" value="alix/aip1 like domains"/>
    <property type="match status" value="1"/>
</dbReference>
<evidence type="ECO:0000256" key="1">
    <source>
        <dbReference type="SAM" id="MobiDB-lite"/>
    </source>
</evidence>
<name>A0A553NR40_TIGCA</name>
<keyword evidence="4" id="KW-1185">Reference proteome</keyword>
<dbReference type="PANTHER" id="PTHR23030:SF39">
    <property type="entry name" value="PROGRAMMED CELL DEATH 6-INTERACTING PROTEIN"/>
    <property type="match status" value="1"/>
</dbReference>
<dbReference type="InterPro" id="IPR025304">
    <property type="entry name" value="ALIX_V_dom"/>
</dbReference>
<feature type="domain" description="BRO1" evidence="2">
    <location>
        <begin position="8"/>
        <end position="343"/>
    </location>
</feature>
<feature type="compositionally biased region" description="Basic and acidic residues" evidence="1">
    <location>
        <begin position="676"/>
        <end position="687"/>
    </location>
</feature>
<gene>
    <name evidence="3" type="ORF">TCAL_03284</name>
</gene>
<dbReference type="AlphaFoldDB" id="A0A553NR40"/>
<dbReference type="InterPro" id="IPR038499">
    <property type="entry name" value="BRO1_sf"/>
</dbReference>
<dbReference type="GO" id="GO:0000281">
    <property type="term" value="P:mitotic cytokinesis"/>
    <property type="evidence" value="ECO:0007669"/>
    <property type="project" value="TreeGrafter"/>
</dbReference>
<feature type="region of interest" description="Disordered" evidence="1">
    <location>
        <begin position="658"/>
        <end position="726"/>
    </location>
</feature>
<evidence type="ECO:0000313" key="3">
    <source>
        <dbReference type="EMBL" id="TRY67905.1"/>
    </source>
</evidence>
<dbReference type="Pfam" id="PF03097">
    <property type="entry name" value="BRO1"/>
    <property type="match status" value="1"/>
</dbReference>
<comment type="caution">
    <text evidence="3">The sequence shown here is derived from an EMBL/GenBank/DDBJ whole genome shotgun (WGS) entry which is preliminary data.</text>
</comment>
<dbReference type="Pfam" id="PF13949">
    <property type="entry name" value="ALIX_LYPXL_bnd"/>
    <property type="match status" value="1"/>
</dbReference>
<feature type="compositionally biased region" description="Low complexity" evidence="1">
    <location>
        <begin position="765"/>
        <end position="774"/>
    </location>
</feature>
<organism evidence="3 4">
    <name type="scientific">Tigriopus californicus</name>
    <name type="common">Marine copepod</name>
    <dbReference type="NCBI Taxonomy" id="6832"/>
    <lineage>
        <taxon>Eukaryota</taxon>
        <taxon>Metazoa</taxon>
        <taxon>Ecdysozoa</taxon>
        <taxon>Arthropoda</taxon>
        <taxon>Crustacea</taxon>
        <taxon>Multicrustacea</taxon>
        <taxon>Hexanauplia</taxon>
        <taxon>Copepoda</taxon>
        <taxon>Harpacticoida</taxon>
        <taxon>Harpacticidae</taxon>
        <taxon>Tigriopus</taxon>
    </lineage>
</organism>
<accession>A0A553NR40</accession>
<dbReference type="PROSITE" id="PS51180">
    <property type="entry name" value="BRO1"/>
    <property type="match status" value="1"/>
</dbReference>
<evidence type="ECO:0000259" key="2">
    <source>
        <dbReference type="PROSITE" id="PS51180"/>
    </source>
</evidence>
<sequence length="807" mass="88155">MSGGSATDLLSVPGKRASDIDVTKALKTLITSTFAASQSSSAALKDVDGTLKELQRLRGLALIKGGEKGEAPFNAVATYYDQLASLEQKIPAHEVQIPFKWRDAFDRGSLFGGKISLTISSLSYEKACVLFNVAAMASAHAAEQNFDTPEGLQKALKRLQLAAGIFQYLKDSVVGLIQQDPTPDLEPDTLNVLSDLMLAQAQEMSKVCNANKTIGEEIARLEHAKSSFNAGLSRGGNPEMCHCKDWLKRTETALTAARKDNDFIYHERIPDTKSLEPVGKALVAKATLPLPSPIGPPSKDLFEELCPVAVHQALSAYEGRKQDIINTEVTKLKDGTQSMNQLLASMNLPAAVEDSSGSELPQSLKDKARAVQEAGGMDMLNKLIRELPELLTRNTEILDECERLLKEERSSDDQLRSQFKEKWTRTPSEKLTTTFMTNAQKYRTIINNAKQADNVVHDKLEVHKKGVEMLAKGPNNLQSVIPSGGGQNVKGSPNVVKLKGLMEDIETLKAERQVIESELKAPKIDMKTVFFNALNKLGVISEQELSLESLNRVYGPLQKLVTDNVRRQETLMAQIQETHEKFVKERGGQGSGDDRETMLKQCAAAHDAFFELKSNLQEGTKFYNDLTQLLVTFQSKVSDFCFARKTEKEELMKDLTTGMANMSMGGGPTPPSHHSNTPERPARKNDPPARPPPPVVQTIEPTPTAASAPPTETSPMPAAGGVSPSPNPYAGAPPGYVPPYPQANAHPGMPMAYQTFTPMPNGYNPYAGYPTPGAAYPPPAYHHPQYPYPPQYPPQGYPGQHQPPPPQ</sequence>
<feature type="compositionally biased region" description="Low complexity" evidence="1">
    <location>
        <begin position="698"/>
        <end position="719"/>
    </location>
</feature>
<dbReference type="STRING" id="6832.A0A553NR40"/>
<dbReference type="Gene3D" id="1.25.40.280">
    <property type="entry name" value="alix/aip1 like domains"/>
    <property type="match status" value="2"/>
</dbReference>
<dbReference type="OMA" id="VSHAEEM"/>
<dbReference type="Gene3D" id="1.20.120.560">
    <property type="entry name" value="alix/aip1 in complex with the ypdl late domain"/>
    <property type="match status" value="1"/>
</dbReference>
<feature type="compositionally biased region" description="Pro residues" evidence="1">
    <location>
        <begin position="775"/>
        <end position="807"/>
    </location>
</feature>
<protein>
    <recommendedName>
        <fullName evidence="2">BRO1 domain-containing protein</fullName>
    </recommendedName>
</protein>